<feature type="transmembrane region" description="Helical" evidence="7">
    <location>
        <begin position="204"/>
        <end position="225"/>
    </location>
</feature>
<dbReference type="GO" id="GO:0005886">
    <property type="term" value="C:plasma membrane"/>
    <property type="evidence" value="ECO:0007669"/>
    <property type="project" value="UniProtKB-SubCell"/>
</dbReference>
<dbReference type="AlphaFoldDB" id="A8F3N6"/>
<gene>
    <name evidence="9" type="ordered locus">Tlet_0200</name>
</gene>
<reference evidence="9 10" key="2">
    <citation type="journal article" date="2009" name="Proc. Natl. Acad. Sci. U.S.A.">
        <title>On the chimeric nature, thermophilic origin, and phylogenetic placement of the Thermotogales.</title>
        <authorList>
            <person name="Zhaxybayeva O."/>
            <person name="Swithers K.S."/>
            <person name="Lapierre P."/>
            <person name="Fournier G.P."/>
            <person name="Bickhart D.M."/>
            <person name="DeBoy R.T."/>
            <person name="Nelson K.E."/>
            <person name="Nesbo C.L."/>
            <person name="Doolittle W.F."/>
            <person name="Gogarten J.P."/>
            <person name="Noll K.M."/>
        </authorList>
    </citation>
    <scope>NUCLEOTIDE SEQUENCE [LARGE SCALE GENOMIC DNA]</scope>
    <source>
        <strain evidence="10">ATCC BAA-301 / DSM 14385 / NBRC 107922 / TMO</strain>
    </source>
</reference>
<dbReference type="Gene3D" id="1.10.3720.10">
    <property type="entry name" value="MetI-like"/>
    <property type="match status" value="1"/>
</dbReference>
<keyword evidence="10" id="KW-1185">Reference proteome</keyword>
<evidence type="ECO:0000259" key="8">
    <source>
        <dbReference type="PROSITE" id="PS50928"/>
    </source>
</evidence>
<evidence type="ECO:0000256" key="4">
    <source>
        <dbReference type="ARBA" id="ARBA00022692"/>
    </source>
</evidence>
<protein>
    <submittedName>
        <fullName evidence="9">Binding-protein-dependent transport systems inner membrane component</fullName>
    </submittedName>
</protein>
<evidence type="ECO:0000256" key="7">
    <source>
        <dbReference type="RuleBase" id="RU363032"/>
    </source>
</evidence>
<dbReference type="KEGG" id="tle:Tlet_0200"/>
<evidence type="ECO:0000256" key="6">
    <source>
        <dbReference type="ARBA" id="ARBA00023136"/>
    </source>
</evidence>
<dbReference type="PANTHER" id="PTHR43386:SF1">
    <property type="entry name" value="D,D-DIPEPTIDE TRANSPORT SYSTEM PERMEASE PROTEIN DDPC-RELATED"/>
    <property type="match status" value="1"/>
</dbReference>
<dbReference type="Pfam" id="PF00528">
    <property type="entry name" value="BPD_transp_1"/>
    <property type="match status" value="1"/>
</dbReference>
<dbReference type="eggNOG" id="COG1173">
    <property type="taxonomic scope" value="Bacteria"/>
</dbReference>
<dbReference type="InterPro" id="IPR000515">
    <property type="entry name" value="MetI-like"/>
</dbReference>
<proteinExistence type="inferred from homology"/>
<keyword evidence="3" id="KW-1003">Cell membrane</keyword>
<evidence type="ECO:0000256" key="2">
    <source>
        <dbReference type="ARBA" id="ARBA00022448"/>
    </source>
</evidence>
<evidence type="ECO:0000256" key="3">
    <source>
        <dbReference type="ARBA" id="ARBA00022475"/>
    </source>
</evidence>
<dbReference type="InterPro" id="IPR050366">
    <property type="entry name" value="BP-dependent_transpt_permease"/>
</dbReference>
<feature type="domain" description="ABC transmembrane type-1" evidence="8">
    <location>
        <begin position="79"/>
        <end position="268"/>
    </location>
</feature>
<keyword evidence="4 7" id="KW-0812">Transmembrane</keyword>
<accession>A8F3N6</accession>
<comment type="similarity">
    <text evidence="7">Belongs to the binding-protein-dependent transport system permease family.</text>
</comment>
<evidence type="ECO:0000256" key="5">
    <source>
        <dbReference type="ARBA" id="ARBA00022989"/>
    </source>
</evidence>
<dbReference type="Proteomes" id="UP000002016">
    <property type="component" value="Chromosome"/>
</dbReference>
<dbReference type="OrthoDB" id="44350at2"/>
<dbReference type="SUPFAM" id="SSF161098">
    <property type="entry name" value="MetI-like"/>
    <property type="match status" value="1"/>
</dbReference>
<dbReference type="InterPro" id="IPR035906">
    <property type="entry name" value="MetI-like_sf"/>
</dbReference>
<dbReference type="Pfam" id="PF12911">
    <property type="entry name" value="OppC_N"/>
    <property type="match status" value="1"/>
</dbReference>
<feature type="transmembrane region" description="Helical" evidence="7">
    <location>
        <begin position="20"/>
        <end position="40"/>
    </location>
</feature>
<dbReference type="PANTHER" id="PTHR43386">
    <property type="entry name" value="OLIGOPEPTIDE TRANSPORT SYSTEM PERMEASE PROTEIN APPC"/>
    <property type="match status" value="1"/>
</dbReference>
<organism evidence="9 10">
    <name type="scientific">Pseudothermotoga lettingae (strain ATCC BAA-301 / DSM 14385 / NBRC 107922 / TMO)</name>
    <name type="common">Thermotoga lettingae</name>
    <dbReference type="NCBI Taxonomy" id="416591"/>
    <lineage>
        <taxon>Bacteria</taxon>
        <taxon>Thermotogati</taxon>
        <taxon>Thermotogota</taxon>
        <taxon>Thermotogae</taxon>
        <taxon>Thermotogales</taxon>
        <taxon>Thermotogaceae</taxon>
        <taxon>Pseudothermotoga</taxon>
    </lineage>
</organism>
<name>A8F3N6_PSELT</name>
<comment type="subcellular location">
    <subcellularLocation>
        <location evidence="1 7">Cell membrane</location>
        <topology evidence="1 7">Multi-pass membrane protein</topology>
    </subcellularLocation>
</comment>
<keyword evidence="6 7" id="KW-0472">Membrane</keyword>
<dbReference type="HOGENOM" id="CLU_028518_1_1_0"/>
<feature type="transmembrane region" description="Helical" evidence="7">
    <location>
        <begin position="245"/>
        <end position="268"/>
    </location>
</feature>
<dbReference type="STRING" id="416591.Tlet_0200"/>
<dbReference type="EMBL" id="CP000812">
    <property type="protein sequence ID" value="ABV32770.1"/>
    <property type="molecule type" value="Genomic_DNA"/>
</dbReference>
<dbReference type="GO" id="GO:0055085">
    <property type="term" value="P:transmembrane transport"/>
    <property type="evidence" value="ECO:0007669"/>
    <property type="project" value="InterPro"/>
</dbReference>
<evidence type="ECO:0000313" key="10">
    <source>
        <dbReference type="Proteomes" id="UP000002016"/>
    </source>
</evidence>
<dbReference type="InterPro" id="IPR025966">
    <property type="entry name" value="OppC_N"/>
</dbReference>
<dbReference type="PROSITE" id="PS50928">
    <property type="entry name" value="ABC_TM1"/>
    <property type="match status" value="1"/>
</dbReference>
<keyword evidence="5 7" id="KW-1133">Transmembrane helix</keyword>
<dbReference type="RefSeq" id="WP_012002251.1">
    <property type="nucleotide sequence ID" value="NC_009828.1"/>
</dbReference>
<dbReference type="CDD" id="cd06261">
    <property type="entry name" value="TM_PBP2"/>
    <property type="match status" value="1"/>
</dbReference>
<reference evidence="9 10" key="1">
    <citation type="submission" date="2007-08" db="EMBL/GenBank/DDBJ databases">
        <title>Complete sequence of Thermotoga lettingae TMO.</title>
        <authorList>
            <consortium name="US DOE Joint Genome Institute"/>
            <person name="Copeland A."/>
            <person name="Lucas S."/>
            <person name="Lapidus A."/>
            <person name="Barry K."/>
            <person name="Glavina del Rio T."/>
            <person name="Dalin E."/>
            <person name="Tice H."/>
            <person name="Pitluck S."/>
            <person name="Foster B."/>
            <person name="Bruce D."/>
            <person name="Schmutz J."/>
            <person name="Larimer F."/>
            <person name="Land M."/>
            <person name="Hauser L."/>
            <person name="Kyrpides N."/>
            <person name="Mikhailova N."/>
            <person name="Nelson K."/>
            <person name="Gogarten J.P."/>
            <person name="Noll K."/>
            <person name="Richardson P."/>
        </authorList>
    </citation>
    <scope>NUCLEOTIDE SEQUENCE [LARGE SCALE GENOMIC DNA]</scope>
    <source>
        <strain evidence="10">ATCC BAA-301 / DSM 14385 / NBRC 107922 / TMO</strain>
    </source>
</reference>
<feature type="transmembrane region" description="Helical" evidence="7">
    <location>
        <begin position="83"/>
        <end position="106"/>
    </location>
</feature>
<evidence type="ECO:0000313" key="9">
    <source>
        <dbReference type="EMBL" id="ABV32770.1"/>
    </source>
</evidence>
<keyword evidence="2 7" id="KW-0813">Transport</keyword>
<sequence length="282" mass="30570">MPKKSSLVMFKRISKNKGALFGMFIVILMITVSIIAPLIAPYDPYKQDLLSSLQRPSLKHVFGTDIFGRDVLSRVIYGARTSISISFFAVLIAIFIGTTAGTFAGYFGGTIDEVLMRFLDILMAFPDILLAIAIVAALGPGKSNLIMAIAIYSFPQFARVMRASVLSVKNSEYVEAAKAIGESNISIMIRYVVPNAITPIIIQATLRMATAVLTISGLSFLGLGVKPPEAEWGTDLAMARVYIEIAPHLGIFPGLALFLTVMGFNLFGDGLNDALNPRLKDR</sequence>
<evidence type="ECO:0000256" key="1">
    <source>
        <dbReference type="ARBA" id="ARBA00004651"/>
    </source>
</evidence>